<reference evidence="1" key="1">
    <citation type="journal article" date="1989" name="Mol. Biochem. Parasitol.">
        <title>Transcripts from the co-transposed segment of variant surface glycoprotein genes are in Trypanosoma brucei polyribosomes.</title>
        <authorList>
            <person name="Aline R.F. Jr"/>
            <person name="Scholler J.K."/>
            <person name="Stuart K."/>
        </authorList>
    </citation>
    <scope>NUCLEOTIDE SEQUENCE</scope>
</reference>
<dbReference type="AlphaFoldDB" id="Q26740"/>
<organism evidence="1">
    <name type="scientific">Trypanosoma brucei</name>
    <dbReference type="NCBI Taxonomy" id="5691"/>
    <lineage>
        <taxon>Eukaryota</taxon>
        <taxon>Discoba</taxon>
        <taxon>Euglenozoa</taxon>
        <taxon>Kinetoplastea</taxon>
        <taxon>Metakinetoplastina</taxon>
        <taxon>Trypanosomatida</taxon>
        <taxon>Trypanosomatidae</taxon>
        <taxon>Trypanosoma</taxon>
    </lineage>
</organism>
<accession>Q26740</accession>
<protein>
    <submittedName>
        <fullName evidence="1">ORF 1; putative</fullName>
    </submittedName>
</protein>
<evidence type="ECO:0000313" key="1">
    <source>
        <dbReference type="EMBL" id="AAA75431.1"/>
    </source>
</evidence>
<name>Q26740_9TRYP</name>
<proteinExistence type="predicted"/>
<dbReference type="EMBL" id="M26688">
    <property type="protein sequence ID" value="AAA75431.1"/>
    <property type="molecule type" value="Genomic_DNA"/>
</dbReference>
<sequence length="49" mass="5773">MKKLLMIEHMCEALLAVYEVQKVCNDIQPLRHCYSRQDQLYSLNSCSIL</sequence>